<dbReference type="SUPFAM" id="SSF53756">
    <property type="entry name" value="UDP-Glycosyltransferase/glycogen phosphorylase"/>
    <property type="match status" value="1"/>
</dbReference>
<dbReference type="GO" id="GO:0016757">
    <property type="term" value="F:glycosyltransferase activity"/>
    <property type="evidence" value="ECO:0007669"/>
    <property type="project" value="InterPro"/>
</dbReference>
<proteinExistence type="predicted"/>
<dbReference type="InterPro" id="IPR001296">
    <property type="entry name" value="Glyco_trans_1"/>
</dbReference>
<dbReference type="PANTHER" id="PTHR12526">
    <property type="entry name" value="GLYCOSYLTRANSFERASE"/>
    <property type="match status" value="1"/>
</dbReference>
<organism evidence="3 4">
    <name type="scientific">Pseudomonas brassicacearum</name>
    <dbReference type="NCBI Taxonomy" id="930166"/>
    <lineage>
        <taxon>Bacteria</taxon>
        <taxon>Pseudomonadati</taxon>
        <taxon>Pseudomonadota</taxon>
        <taxon>Gammaproteobacteria</taxon>
        <taxon>Pseudomonadales</taxon>
        <taxon>Pseudomonadaceae</taxon>
        <taxon>Pseudomonas</taxon>
    </lineage>
</organism>
<reference evidence="3 4" key="1">
    <citation type="submission" date="2016-10" db="EMBL/GenBank/DDBJ databases">
        <title>Comparative genome analysis of multiple Pseudomonas spp. focuses on biocontrol and plant growth promoting traits.</title>
        <authorList>
            <person name="Tao X.-Y."/>
            <person name="Taylor C.G."/>
        </authorList>
    </citation>
    <scope>NUCLEOTIDE SEQUENCE [LARGE SCALE GENOMIC DNA]</scope>
    <source>
        <strain evidence="3 4">37D10</strain>
    </source>
</reference>
<dbReference type="Pfam" id="PF13439">
    <property type="entry name" value="Glyco_transf_4"/>
    <property type="match status" value="1"/>
</dbReference>
<dbReference type="Pfam" id="PF00534">
    <property type="entry name" value="Glycos_transf_1"/>
    <property type="match status" value="1"/>
</dbReference>
<sequence>MRVLHFYKTYLSETVGGIEHVMFELCESGAPHGIQSKVLTLSANPTPAVIPFYQHEVHRAKLDVQFASTGFSYSVFKQFRELAAEADVVNYHFPWPFMDVVHFLSGMNKPCVVTYHSDIIRQKHLLKLYRPLMMRFLASADRIVAASPNYLHTSDVLKNFSDKTRVIPYGLNKYSYPKPDTERMARWRERLGERFFLFVGVMRYYKGLHILLDALKGVDYPVVIVGAGPLENELHAQAAMLGLHNLHFLGRLDDEDKVALLQLSYAIVFPSHLRSEAFGISLLEGAMYGKPMISSEIGTGTSYINIHGETGLVVPPSDPQAFREAMRTLWENPVQAAEMGVKAEARYRQLFTADEMGRKWTELYQELLEEKSLSYA</sequence>
<evidence type="ECO:0000259" key="2">
    <source>
        <dbReference type="Pfam" id="PF13439"/>
    </source>
</evidence>
<dbReference type="Proteomes" id="UP000284684">
    <property type="component" value="Unassembled WGS sequence"/>
</dbReference>
<dbReference type="RefSeq" id="WP_123584358.1">
    <property type="nucleotide sequence ID" value="NZ_MOBI01000024.1"/>
</dbReference>
<dbReference type="CDD" id="cd03795">
    <property type="entry name" value="GT4_WfcD-like"/>
    <property type="match status" value="1"/>
</dbReference>
<comment type="caution">
    <text evidence="3">The sequence shown here is derived from an EMBL/GenBank/DDBJ whole genome shotgun (WGS) entry which is preliminary data.</text>
</comment>
<dbReference type="GO" id="GO:1901135">
    <property type="term" value="P:carbohydrate derivative metabolic process"/>
    <property type="evidence" value="ECO:0007669"/>
    <property type="project" value="UniProtKB-ARBA"/>
</dbReference>
<dbReference type="EMBL" id="MOBI01000024">
    <property type="protein sequence ID" value="ROM92095.1"/>
    <property type="molecule type" value="Genomic_DNA"/>
</dbReference>
<keyword evidence="3" id="KW-0808">Transferase</keyword>
<dbReference type="Gene3D" id="3.40.50.2000">
    <property type="entry name" value="Glycogen Phosphorylase B"/>
    <property type="match status" value="2"/>
</dbReference>
<dbReference type="AlphaFoldDB" id="A0A423GLM8"/>
<accession>A0A423GLM8</accession>
<evidence type="ECO:0000313" key="3">
    <source>
        <dbReference type="EMBL" id="ROM92095.1"/>
    </source>
</evidence>
<feature type="domain" description="Glycosyltransferase subfamily 4-like N-terminal" evidence="2">
    <location>
        <begin position="15"/>
        <end position="171"/>
    </location>
</feature>
<gene>
    <name evidence="3" type="ORF">BK658_22400</name>
</gene>
<protein>
    <submittedName>
        <fullName evidence="3">Glycosyl transferase family 1</fullName>
    </submittedName>
</protein>
<evidence type="ECO:0000313" key="4">
    <source>
        <dbReference type="Proteomes" id="UP000284684"/>
    </source>
</evidence>
<dbReference type="InterPro" id="IPR028098">
    <property type="entry name" value="Glyco_trans_4-like_N"/>
</dbReference>
<name>A0A423GLM8_9PSED</name>
<evidence type="ECO:0000259" key="1">
    <source>
        <dbReference type="Pfam" id="PF00534"/>
    </source>
</evidence>
<dbReference type="PANTHER" id="PTHR12526:SF627">
    <property type="entry name" value="D-RHAMNOSYLTRANSFERASE WBPZ"/>
    <property type="match status" value="1"/>
</dbReference>
<feature type="domain" description="Glycosyl transferase family 1" evidence="1">
    <location>
        <begin position="184"/>
        <end position="344"/>
    </location>
</feature>